<feature type="domain" description="Response regulatory" evidence="9">
    <location>
        <begin position="37"/>
        <end position="149"/>
    </location>
</feature>
<dbReference type="InterPro" id="IPR027417">
    <property type="entry name" value="P-loop_NTPase"/>
</dbReference>
<dbReference type="Gene3D" id="3.40.50.300">
    <property type="entry name" value="P-loop containing nucleotide triphosphate hydrolases"/>
    <property type="match status" value="1"/>
</dbReference>
<evidence type="ECO:0000256" key="4">
    <source>
        <dbReference type="ARBA" id="ARBA00023125"/>
    </source>
</evidence>
<keyword evidence="5" id="KW-0804">Transcription</keyword>
<evidence type="ECO:0000259" key="8">
    <source>
        <dbReference type="PROSITE" id="PS50045"/>
    </source>
</evidence>
<sequence>MATSDDNQALKHVNTDIGLMQEHDMGRVVGEHRALGTILVIDDEEAFHDVLVPFLDGYRVLHAYSGWQASAAIKRHHVDVVLLDLNLPDVHGFKLIDELRAESGDAEVIILTAHSDVQNAVRAVKQGAFDFLAKTHENYQQIGEHIQRALLNRKRRREQIAASFGNQWVQSAFEFLDRSKSPATRNVMKLVRSVADTPLSVLIEGESGVGKEIVARYLHAHSSRTCEPFVAAHVAAMPAALLESQLFGHVKGAFTGADRAHVGKFELADGGTLFLDEVGELDGNAQVKLLRVLQEREVERIGAAESSPVNVRVVAATNKSLQNEVKAGRFRDDLFFRLNVIRIEMPPLRHRTEDLPALLDLLAEKHAAIMVREAPRFSAGAVSALQSYDWPGNIRELENLVMRLVAIHPGEEITTDDIPPEYCLSSLNTVAARAIHAGAEDGGDEQRLYFLAREQFERYLVRLMVNRHQGDKRAAARALGISHSTVKEKSRGEDPDWPNSV</sequence>
<dbReference type="Pfam" id="PF25601">
    <property type="entry name" value="AAA_lid_14"/>
    <property type="match status" value="1"/>
</dbReference>
<dbReference type="GO" id="GO:0003677">
    <property type="term" value="F:DNA binding"/>
    <property type="evidence" value="ECO:0007669"/>
    <property type="project" value="UniProtKB-KW"/>
</dbReference>
<dbReference type="eggNOG" id="COG2204">
    <property type="taxonomic scope" value="Bacteria"/>
</dbReference>
<evidence type="ECO:0000256" key="7">
    <source>
        <dbReference type="SAM" id="MobiDB-lite"/>
    </source>
</evidence>
<keyword evidence="3" id="KW-0805">Transcription regulation</keyword>
<dbReference type="InterPro" id="IPR025662">
    <property type="entry name" value="Sigma_54_int_dom_ATP-bd_1"/>
</dbReference>
<evidence type="ECO:0000313" key="10">
    <source>
        <dbReference type="EMBL" id="ACY16777.1"/>
    </source>
</evidence>
<dbReference type="PANTHER" id="PTHR32071">
    <property type="entry name" value="TRANSCRIPTIONAL REGULATORY PROTEIN"/>
    <property type="match status" value="1"/>
</dbReference>
<dbReference type="CDD" id="cd00156">
    <property type="entry name" value="REC"/>
    <property type="match status" value="1"/>
</dbReference>
<evidence type="ECO:0000259" key="9">
    <source>
        <dbReference type="PROSITE" id="PS50110"/>
    </source>
</evidence>
<dbReference type="InterPro" id="IPR001789">
    <property type="entry name" value="Sig_transdc_resp-reg_receiver"/>
</dbReference>
<dbReference type="SUPFAM" id="SSF46689">
    <property type="entry name" value="Homeodomain-like"/>
    <property type="match status" value="1"/>
</dbReference>
<feature type="domain" description="Sigma-54 factor interaction" evidence="8">
    <location>
        <begin position="177"/>
        <end position="406"/>
    </location>
</feature>
<dbReference type="Gene3D" id="1.10.10.60">
    <property type="entry name" value="Homeodomain-like"/>
    <property type="match status" value="1"/>
</dbReference>
<evidence type="ECO:0000256" key="5">
    <source>
        <dbReference type="ARBA" id="ARBA00023163"/>
    </source>
</evidence>
<evidence type="ECO:0000256" key="2">
    <source>
        <dbReference type="ARBA" id="ARBA00022840"/>
    </source>
</evidence>
<dbReference type="InterPro" id="IPR003593">
    <property type="entry name" value="AAA+_ATPase"/>
</dbReference>
<keyword evidence="11" id="KW-1185">Reference proteome</keyword>
<dbReference type="HOGENOM" id="CLU_000445_0_6_7"/>
<dbReference type="Proteomes" id="UP000001880">
    <property type="component" value="Chromosome"/>
</dbReference>
<accession>D0LM71</accession>
<dbReference type="KEGG" id="hoh:Hoch_4280"/>
<dbReference type="InterPro" id="IPR025944">
    <property type="entry name" value="Sigma_54_int_dom_CS"/>
</dbReference>
<gene>
    <name evidence="10" type="ordered locus">Hoch_4280</name>
</gene>
<dbReference type="Pfam" id="PF00072">
    <property type="entry name" value="Response_reg"/>
    <property type="match status" value="1"/>
</dbReference>
<dbReference type="CDD" id="cd00009">
    <property type="entry name" value="AAA"/>
    <property type="match status" value="1"/>
</dbReference>
<feature type="modified residue" description="4-aspartylphosphate" evidence="6">
    <location>
        <position position="84"/>
    </location>
</feature>
<dbReference type="FunFam" id="3.40.50.300:FF:000006">
    <property type="entry name" value="DNA-binding transcriptional regulator NtrC"/>
    <property type="match status" value="1"/>
</dbReference>
<evidence type="ECO:0000256" key="1">
    <source>
        <dbReference type="ARBA" id="ARBA00022741"/>
    </source>
</evidence>
<dbReference type="PROSITE" id="PS50045">
    <property type="entry name" value="SIGMA54_INTERACT_4"/>
    <property type="match status" value="1"/>
</dbReference>
<proteinExistence type="predicted"/>
<dbReference type="PROSITE" id="PS50110">
    <property type="entry name" value="RESPONSE_REGULATORY"/>
    <property type="match status" value="1"/>
</dbReference>
<protein>
    <submittedName>
        <fullName evidence="10">Two component, sigma54 specific, transcriptional regulator, Fis family</fullName>
    </submittedName>
</protein>
<dbReference type="SMART" id="SM00448">
    <property type="entry name" value="REC"/>
    <property type="match status" value="1"/>
</dbReference>
<dbReference type="OrthoDB" id="9802066at2"/>
<dbReference type="GO" id="GO:0000160">
    <property type="term" value="P:phosphorelay signal transduction system"/>
    <property type="evidence" value="ECO:0007669"/>
    <property type="project" value="InterPro"/>
</dbReference>
<dbReference type="Gene3D" id="1.10.8.60">
    <property type="match status" value="1"/>
</dbReference>
<keyword evidence="6" id="KW-0597">Phosphoprotein</keyword>
<dbReference type="InterPro" id="IPR058031">
    <property type="entry name" value="AAA_lid_NorR"/>
</dbReference>
<dbReference type="SMART" id="SM00382">
    <property type="entry name" value="AAA"/>
    <property type="match status" value="1"/>
</dbReference>
<dbReference type="PROSITE" id="PS00688">
    <property type="entry name" value="SIGMA54_INTERACT_3"/>
    <property type="match status" value="1"/>
</dbReference>
<dbReference type="STRING" id="502025.Hoch_4280"/>
<dbReference type="InterPro" id="IPR002078">
    <property type="entry name" value="Sigma_54_int"/>
</dbReference>
<dbReference type="GO" id="GO:0006355">
    <property type="term" value="P:regulation of DNA-templated transcription"/>
    <property type="evidence" value="ECO:0007669"/>
    <property type="project" value="InterPro"/>
</dbReference>
<feature type="region of interest" description="Disordered" evidence="7">
    <location>
        <begin position="476"/>
        <end position="501"/>
    </location>
</feature>
<dbReference type="InterPro" id="IPR025943">
    <property type="entry name" value="Sigma_54_int_dom_ATP-bd_2"/>
</dbReference>
<organism evidence="10 11">
    <name type="scientific">Haliangium ochraceum (strain DSM 14365 / JCM 11303 / SMP-2)</name>
    <dbReference type="NCBI Taxonomy" id="502025"/>
    <lineage>
        <taxon>Bacteria</taxon>
        <taxon>Pseudomonadati</taxon>
        <taxon>Myxococcota</taxon>
        <taxon>Polyangia</taxon>
        <taxon>Haliangiales</taxon>
        <taxon>Kofleriaceae</taxon>
        <taxon>Haliangium</taxon>
    </lineage>
</organism>
<evidence type="ECO:0000256" key="6">
    <source>
        <dbReference type="PROSITE-ProRule" id="PRU00169"/>
    </source>
</evidence>
<evidence type="ECO:0000256" key="3">
    <source>
        <dbReference type="ARBA" id="ARBA00023015"/>
    </source>
</evidence>
<keyword evidence="2" id="KW-0067">ATP-binding</keyword>
<dbReference type="Pfam" id="PF00158">
    <property type="entry name" value="Sigma54_activat"/>
    <property type="match status" value="1"/>
</dbReference>
<name>D0LM71_HALO1</name>
<dbReference type="EMBL" id="CP001804">
    <property type="protein sequence ID" value="ACY16777.1"/>
    <property type="molecule type" value="Genomic_DNA"/>
</dbReference>
<dbReference type="PROSITE" id="PS00676">
    <property type="entry name" value="SIGMA54_INTERACT_2"/>
    <property type="match status" value="1"/>
</dbReference>
<dbReference type="InterPro" id="IPR009057">
    <property type="entry name" value="Homeodomain-like_sf"/>
</dbReference>
<keyword evidence="1" id="KW-0547">Nucleotide-binding</keyword>
<evidence type="ECO:0000313" key="11">
    <source>
        <dbReference type="Proteomes" id="UP000001880"/>
    </source>
</evidence>
<dbReference type="PROSITE" id="PS00675">
    <property type="entry name" value="SIGMA54_INTERACT_1"/>
    <property type="match status" value="1"/>
</dbReference>
<dbReference type="GO" id="GO:0005524">
    <property type="term" value="F:ATP binding"/>
    <property type="evidence" value="ECO:0007669"/>
    <property type="project" value="UniProtKB-KW"/>
</dbReference>
<dbReference type="AlphaFoldDB" id="D0LM71"/>
<dbReference type="Gene3D" id="3.40.50.2300">
    <property type="match status" value="1"/>
</dbReference>
<reference evidence="10 11" key="1">
    <citation type="journal article" date="2010" name="Stand. Genomic Sci.">
        <title>Complete genome sequence of Haliangium ochraceum type strain (SMP-2).</title>
        <authorList>
            <consortium name="US DOE Joint Genome Institute (JGI-PGF)"/>
            <person name="Ivanova N."/>
            <person name="Daum C."/>
            <person name="Lang E."/>
            <person name="Abt B."/>
            <person name="Kopitz M."/>
            <person name="Saunders E."/>
            <person name="Lapidus A."/>
            <person name="Lucas S."/>
            <person name="Glavina Del Rio T."/>
            <person name="Nolan M."/>
            <person name="Tice H."/>
            <person name="Copeland A."/>
            <person name="Cheng J.F."/>
            <person name="Chen F."/>
            <person name="Bruce D."/>
            <person name="Goodwin L."/>
            <person name="Pitluck S."/>
            <person name="Mavromatis K."/>
            <person name="Pati A."/>
            <person name="Mikhailova N."/>
            <person name="Chen A."/>
            <person name="Palaniappan K."/>
            <person name="Land M."/>
            <person name="Hauser L."/>
            <person name="Chang Y.J."/>
            <person name="Jeffries C.D."/>
            <person name="Detter J.C."/>
            <person name="Brettin T."/>
            <person name="Rohde M."/>
            <person name="Goker M."/>
            <person name="Bristow J."/>
            <person name="Markowitz V."/>
            <person name="Eisen J.A."/>
            <person name="Hugenholtz P."/>
            <person name="Kyrpides N.C."/>
            <person name="Klenk H.P."/>
        </authorList>
    </citation>
    <scope>NUCLEOTIDE SEQUENCE [LARGE SCALE GENOMIC DNA]</scope>
    <source>
        <strain evidence="11">DSM 14365 / CIP 107738 / JCM 11303 / AJ 13395 / SMP-2</strain>
    </source>
</reference>
<feature type="compositionally biased region" description="Basic and acidic residues" evidence="7">
    <location>
        <begin position="485"/>
        <end position="494"/>
    </location>
</feature>
<dbReference type="SUPFAM" id="SSF52540">
    <property type="entry name" value="P-loop containing nucleoside triphosphate hydrolases"/>
    <property type="match status" value="1"/>
</dbReference>
<dbReference type="InterPro" id="IPR011006">
    <property type="entry name" value="CheY-like_superfamily"/>
</dbReference>
<keyword evidence="4" id="KW-0238">DNA-binding</keyword>
<dbReference type="SUPFAM" id="SSF52172">
    <property type="entry name" value="CheY-like"/>
    <property type="match status" value="1"/>
</dbReference>
<dbReference type="RefSeq" id="WP_012829375.1">
    <property type="nucleotide sequence ID" value="NC_013440.1"/>
</dbReference>